<name>A0A2N9KAZ4_9LACO</name>
<dbReference type="EMBL" id="OKQU01000001">
    <property type="protein sequence ID" value="SPE07486.1"/>
    <property type="molecule type" value="Genomic_DNA"/>
</dbReference>
<evidence type="ECO:0000313" key="2">
    <source>
        <dbReference type="EMBL" id="SPD92207.1"/>
    </source>
</evidence>
<dbReference type="Proteomes" id="UP000237923">
    <property type="component" value="Unassembled WGS sequence"/>
</dbReference>
<feature type="transmembrane region" description="Helical" evidence="1">
    <location>
        <begin position="135"/>
        <end position="151"/>
    </location>
</feature>
<keyword evidence="1" id="KW-1133">Transmembrane helix</keyword>
<feature type="transmembrane region" description="Helical" evidence="1">
    <location>
        <begin position="106"/>
        <end position="129"/>
    </location>
</feature>
<dbReference type="RefSeq" id="WP_072613036.1">
    <property type="nucleotide sequence ID" value="NZ_AP017935.1"/>
</dbReference>
<keyword evidence="1" id="KW-0472">Membrane</keyword>
<dbReference type="EMBL" id="OKQR01000001">
    <property type="protein sequence ID" value="SPD92207.1"/>
    <property type="molecule type" value="Genomic_DNA"/>
</dbReference>
<evidence type="ECO:0000313" key="3">
    <source>
        <dbReference type="EMBL" id="SPE07486.1"/>
    </source>
</evidence>
<feature type="transmembrane region" description="Helical" evidence="1">
    <location>
        <begin position="75"/>
        <end position="94"/>
    </location>
</feature>
<feature type="transmembrane region" description="Helical" evidence="1">
    <location>
        <begin position="47"/>
        <end position="69"/>
    </location>
</feature>
<sequence>MVETIKIMAIAAPVAYLLHCLEEFIVPGGFVTWYHHFRPALNKQSSGYYWCVNIIAFIIVAVTGFYAYFTNNNNSGLIISSSFLASNALFTHVFGAIKTHKYSPGMFTGVCLYIPICIICYVVAFSSHLINDNMLVIYIIIGPFYELWNYSKYKRLVRVK</sequence>
<keyword evidence="5" id="KW-1185">Reference proteome</keyword>
<keyword evidence="1" id="KW-0812">Transmembrane</keyword>
<evidence type="ECO:0000313" key="5">
    <source>
        <dbReference type="Proteomes" id="UP000239237"/>
    </source>
</evidence>
<evidence type="ECO:0000313" key="4">
    <source>
        <dbReference type="Proteomes" id="UP000237923"/>
    </source>
</evidence>
<dbReference type="GeneID" id="99673450"/>
<dbReference type="InterPro" id="IPR025671">
    <property type="entry name" value="HXXEE"/>
</dbReference>
<reference evidence="2 5" key="2">
    <citation type="submission" date="2018-02" db="EMBL/GenBank/DDBJ databases">
        <authorList>
            <person name="Rodrigo-Torres L."/>
            <person name="Arahal R. D."/>
            <person name="Lucena T."/>
        </authorList>
    </citation>
    <scope>NUCLEOTIDE SEQUENCE [LARGE SCALE GENOMIC DNA]</scope>
    <source>
        <strain evidence="2 5">CECT 8486</strain>
    </source>
</reference>
<protein>
    <recommendedName>
        <fullName evidence="6">HXXEE domain-containing protein</fullName>
    </recommendedName>
</protein>
<evidence type="ECO:0008006" key="6">
    <source>
        <dbReference type="Google" id="ProtNLM"/>
    </source>
</evidence>
<dbReference type="AlphaFoldDB" id="A0A2N9KAZ4"/>
<gene>
    <name evidence="2" type="ORF">LES8486_01218</name>
    <name evidence="3" type="ORF">LES9216_01365</name>
</gene>
<dbReference type="Proteomes" id="UP000239237">
    <property type="component" value="Unassembled WGS sequence"/>
</dbReference>
<organism evidence="3 4">
    <name type="scientific">Leuconostoc suionicum</name>
    <dbReference type="NCBI Taxonomy" id="1511761"/>
    <lineage>
        <taxon>Bacteria</taxon>
        <taxon>Bacillati</taxon>
        <taxon>Bacillota</taxon>
        <taxon>Bacilli</taxon>
        <taxon>Lactobacillales</taxon>
        <taxon>Lactobacillaceae</taxon>
        <taxon>Leuconostoc</taxon>
    </lineage>
</organism>
<evidence type="ECO:0000256" key="1">
    <source>
        <dbReference type="SAM" id="Phobius"/>
    </source>
</evidence>
<accession>A0A2N9KAZ4</accession>
<reference evidence="3 4" key="1">
    <citation type="submission" date="2018-02" db="EMBL/GenBank/DDBJ databases">
        <authorList>
            <person name="Cohen D.B."/>
            <person name="Kent A.D."/>
        </authorList>
    </citation>
    <scope>NUCLEOTIDE SEQUENCE [LARGE SCALE GENOMIC DNA]</scope>
    <source>
        <strain evidence="3 4">CECT 9216</strain>
    </source>
</reference>
<dbReference type="KEGG" id="lsu:A6B45_01515"/>
<proteinExistence type="predicted"/>
<dbReference type="Pfam" id="PF13787">
    <property type="entry name" value="HXXEE"/>
    <property type="match status" value="1"/>
</dbReference>